<name>A0A8D8SWX1_9HEMI</name>
<sequence length="116" mass="13272">MKRKKTLTSMTIEREGTVEATGPGVINLREEDGGIEVKSYPQSVKEKEPEEDGIEKENIQILTCPVKINRLNIQNLRMIDSMTKIQGIQGVDNNLNLHWFKPPIQNHLYSTTRQLL</sequence>
<dbReference type="EMBL" id="HBUF01237621">
    <property type="protein sequence ID" value="CAG6675711.1"/>
    <property type="molecule type" value="Transcribed_RNA"/>
</dbReference>
<accession>A0A8D8SWX1</accession>
<dbReference type="AlphaFoldDB" id="A0A8D8SWX1"/>
<dbReference type="EMBL" id="HBUF01237626">
    <property type="protein sequence ID" value="CAG6675720.1"/>
    <property type="molecule type" value="Transcribed_RNA"/>
</dbReference>
<protein>
    <submittedName>
        <fullName evidence="1">Uncharacterized protein</fullName>
    </submittedName>
</protein>
<organism evidence="1">
    <name type="scientific">Cacopsylla melanoneura</name>
    <dbReference type="NCBI Taxonomy" id="428564"/>
    <lineage>
        <taxon>Eukaryota</taxon>
        <taxon>Metazoa</taxon>
        <taxon>Ecdysozoa</taxon>
        <taxon>Arthropoda</taxon>
        <taxon>Hexapoda</taxon>
        <taxon>Insecta</taxon>
        <taxon>Pterygota</taxon>
        <taxon>Neoptera</taxon>
        <taxon>Paraneoptera</taxon>
        <taxon>Hemiptera</taxon>
        <taxon>Sternorrhyncha</taxon>
        <taxon>Psylloidea</taxon>
        <taxon>Psyllidae</taxon>
        <taxon>Psyllinae</taxon>
        <taxon>Cacopsylla</taxon>
    </lineage>
</organism>
<proteinExistence type="predicted"/>
<reference evidence="1" key="1">
    <citation type="submission" date="2021-05" db="EMBL/GenBank/DDBJ databases">
        <authorList>
            <person name="Alioto T."/>
            <person name="Alioto T."/>
            <person name="Gomez Garrido J."/>
        </authorList>
    </citation>
    <scope>NUCLEOTIDE SEQUENCE</scope>
</reference>
<evidence type="ECO:0000313" key="1">
    <source>
        <dbReference type="EMBL" id="CAG6675720.1"/>
    </source>
</evidence>